<feature type="transmembrane region" description="Helical" evidence="1">
    <location>
        <begin position="84"/>
        <end position="108"/>
    </location>
</feature>
<comment type="caution">
    <text evidence="2">The sequence shown here is derived from an EMBL/GenBank/DDBJ whole genome shotgun (WGS) entry which is preliminary data.</text>
</comment>
<keyword evidence="3" id="KW-1185">Reference proteome</keyword>
<keyword evidence="1" id="KW-1133">Transmembrane helix</keyword>
<proteinExistence type="predicted"/>
<dbReference type="Proteomes" id="UP000733379">
    <property type="component" value="Unassembled WGS sequence"/>
</dbReference>
<feature type="transmembrane region" description="Helical" evidence="1">
    <location>
        <begin position="29"/>
        <end position="47"/>
    </location>
</feature>
<feature type="transmembrane region" description="Helical" evidence="1">
    <location>
        <begin position="54"/>
        <end position="72"/>
    </location>
</feature>
<protein>
    <recommendedName>
        <fullName evidence="4">PASTA domain-containing protein</fullName>
    </recommendedName>
</protein>
<evidence type="ECO:0000313" key="3">
    <source>
        <dbReference type="Proteomes" id="UP000733379"/>
    </source>
</evidence>
<keyword evidence="1" id="KW-0812">Transmembrane</keyword>
<sequence length="230" mass="24386">MPVQLIFLVPLLCWLLAARSPRIVLGGGVILVAVAAGEFAVANDRLLPAQKTTVMAILIVADVVVFVSGLYVDGWTGGRVTAITIAGTILGAVYCVLSLGGMVAIALITHGQRASIPSAGILPPLPAGLTPTGSQTRCRDYDDSDNDSTVCSRSFEIGSTRGAPATEVADLMVQHLQAHNWPFVYDEKRNKWSACHPAGWGLDRSTLCATVTIRQDRTSVSFDDATHISE</sequence>
<reference evidence="2 3" key="1">
    <citation type="submission" date="2021-06" db="EMBL/GenBank/DDBJ databases">
        <title>Actinomycetes sequencing.</title>
        <authorList>
            <person name="Shan Q."/>
        </authorList>
    </citation>
    <scope>NUCLEOTIDE SEQUENCE [LARGE SCALE GENOMIC DNA]</scope>
    <source>
        <strain evidence="2 3">NEAU-G5</strain>
    </source>
</reference>
<organism evidence="2 3">
    <name type="scientific">Nocardia albiluteola</name>
    <dbReference type="NCBI Taxonomy" id="2842303"/>
    <lineage>
        <taxon>Bacteria</taxon>
        <taxon>Bacillati</taxon>
        <taxon>Actinomycetota</taxon>
        <taxon>Actinomycetes</taxon>
        <taxon>Mycobacteriales</taxon>
        <taxon>Nocardiaceae</taxon>
        <taxon>Nocardia</taxon>
    </lineage>
</organism>
<dbReference type="RefSeq" id="WP_215916449.1">
    <property type="nucleotide sequence ID" value="NZ_JAHKNI010000002.1"/>
</dbReference>
<keyword evidence="1" id="KW-0472">Membrane</keyword>
<evidence type="ECO:0008006" key="4">
    <source>
        <dbReference type="Google" id="ProtNLM"/>
    </source>
</evidence>
<gene>
    <name evidence="2" type="ORF">KO481_08645</name>
</gene>
<name>A0ABS6AVM5_9NOCA</name>
<dbReference type="EMBL" id="JAHKNI010000002">
    <property type="protein sequence ID" value="MBU3061590.1"/>
    <property type="molecule type" value="Genomic_DNA"/>
</dbReference>
<evidence type="ECO:0000256" key="1">
    <source>
        <dbReference type="SAM" id="Phobius"/>
    </source>
</evidence>
<accession>A0ABS6AVM5</accession>
<evidence type="ECO:0000313" key="2">
    <source>
        <dbReference type="EMBL" id="MBU3061590.1"/>
    </source>
</evidence>